<keyword evidence="7" id="KW-0472">Membrane</keyword>
<dbReference type="InterPro" id="IPR050351">
    <property type="entry name" value="BphY/WalK/GraS-like"/>
</dbReference>
<keyword evidence="4" id="KW-0597">Phosphoprotein</keyword>
<dbReference type="Pfam" id="PF02518">
    <property type="entry name" value="HATPase_c"/>
    <property type="match status" value="1"/>
</dbReference>
<dbReference type="EMBL" id="VTOX01000001">
    <property type="protein sequence ID" value="NKE64878.1"/>
    <property type="molecule type" value="Genomic_DNA"/>
</dbReference>
<dbReference type="Pfam" id="PF00497">
    <property type="entry name" value="SBP_bac_3"/>
    <property type="match status" value="1"/>
</dbReference>
<protein>
    <recommendedName>
        <fullName evidence="3">histidine kinase</fullName>
        <ecNumber evidence="3">2.7.13.3</ecNumber>
    </recommendedName>
</protein>
<evidence type="ECO:0000256" key="7">
    <source>
        <dbReference type="ARBA" id="ARBA00023136"/>
    </source>
</evidence>
<dbReference type="Gene3D" id="3.30.450.20">
    <property type="entry name" value="PAS domain"/>
    <property type="match status" value="1"/>
</dbReference>
<dbReference type="Gene3D" id="3.30.565.10">
    <property type="entry name" value="Histidine kinase-like ATPase, C-terminal domain"/>
    <property type="match status" value="1"/>
</dbReference>
<dbReference type="InterPro" id="IPR003594">
    <property type="entry name" value="HATPase_dom"/>
</dbReference>
<dbReference type="PROSITE" id="PS50109">
    <property type="entry name" value="HIS_KIN"/>
    <property type="match status" value="1"/>
</dbReference>
<dbReference type="SUPFAM" id="SSF55874">
    <property type="entry name" value="ATPase domain of HSP90 chaperone/DNA topoisomerase II/histidine kinase"/>
    <property type="match status" value="1"/>
</dbReference>
<dbReference type="EC" id="2.7.13.3" evidence="3"/>
<evidence type="ECO:0000256" key="3">
    <source>
        <dbReference type="ARBA" id="ARBA00012438"/>
    </source>
</evidence>
<feature type="chain" id="PRO_5030776296" description="histidine kinase" evidence="8">
    <location>
        <begin position="32"/>
        <end position="680"/>
    </location>
</feature>
<dbReference type="GO" id="GO:0007234">
    <property type="term" value="P:osmosensory signaling via phosphorelay pathway"/>
    <property type="evidence" value="ECO:0007669"/>
    <property type="project" value="TreeGrafter"/>
</dbReference>
<dbReference type="AlphaFoldDB" id="A0A7X6DD79"/>
<dbReference type="NCBIfam" id="TIGR00229">
    <property type="entry name" value="sensory_box"/>
    <property type="match status" value="1"/>
</dbReference>
<evidence type="ECO:0000256" key="8">
    <source>
        <dbReference type="SAM" id="SignalP"/>
    </source>
</evidence>
<dbReference type="InterPro" id="IPR013656">
    <property type="entry name" value="PAS_4"/>
</dbReference>
<dbReference type="PANTHER" id="PTHR42878">
    <property type="entry name" value="TWO-COMPONENT HISTIDINE KINASE"/>
    <property type="match status" value="1"/>
</dbReference>
<feature type="domain" description="Histidine kinase" evidence="9">
    <location>
        <begin position="443"/>
        <end position="657"/>
    </location>
</feature>
<comment type="caution">
    <text evidence="11">The sequence shown here is derived from an EMBL/GenBank/DDBJ whole genome shotgun (WGS) entry which is preliminary data.</text>
</comment>
<evidence type="ECO:0000313" key="11">
    <source>
        <dbReference type="EMBL" id="NKE64878.1"/>
    </source>
</evidence>
<dbReference type="Proteomes" id="UP000521868">
    <property type="component" value="Unassembled WGS sequence"/>
</dbReference>
<evidence type="ECO:0000313" key="12">
    <source>
        <dbReference type="Proteomes" id="UP000521868"/>
    </source>
</evidence>
<feature type="signal peptide" evidence="8">
    <location>
        <begin position="1"/>
        <end position="31"/>
    </location>
</feature>
<keyword evidence="5" id="KW-0808">Transferase</keyword>
<dbReference type="FunFam" id="3.30.565.10:FF:000006">
    <property type="entry name" value="Sensor histidine kinase WalK"/>
    <property type="match status" value="1"/>
</dbReference>
<dbReference type="PROSITE" id="PS50112">
    <property type="entry name" value="PAS"/>
    <property type="match status" value="1"/>
</dbReference>
<keyword evidence="8" id="KW-0732">Signal</keyword>
<evidence type="ECO:0000256" key="5">
    <source>
        <dbReference type="ARBA" id="ARBA00022679"/>
    </source>
</evidence>
<dbReference type="Gene3D" id="1.10.287.130">
    <property type="match status" value="1"/>
</dbReference>
<dbReference type="Pfam" id="PF08448">
    <property type="entry name" value="PAS_4"/>
    <property type="match status" value="1"/>
</dbReference>
<organism evidence="11 12">
    <name type="scientific">Ramlibacter lithotrophicus</name>
    <dbReference type="NCBI Taxonomy" id="2606681"/>
    <lineage>
        <taxon>Bacteria</taxon>
        <taxon>Pseudomonadati</taxon>
        <taxon>Pseudomonadota</taxon>
        <taxon>Betaproteobacteria</taxon>
        <taxon>Burkholderiales</taxon>
        <taxon>Comamonadaceae</taxon>
        <taxon>Ramlibacter</taxon>
    </lineage>
</organism>
<dbReference type="PANTHER" id="PTHR42878:SF15">
    <property type="entry name" value="BACTERIOPHYTOCHROME"/>
    <property type="match status" value="1"/>
</dbReference>
<dbReference type="InterPro" id="IPR005467">
    <property type="entry name" value="His_kinase_dom"/>
</dbReference>
<dbReference type="Gene3D" id="3.40.190.10">
    <property type="entry name" value="Periplasmic binding protein-like II"/>
    <property type="match status" value="2"/>
</dbReference>
<comment type="catalytic activity">
    <reaction evidence="1">
        <text>ATP + protein L-histidine = ADP + protein N-phospho-L-histidine.</text>
        <dbReference type="EC" id="2.7.13.3"/>
    </reaction>
</comment>
<dbReference type="CDD" id="cd00082">
    <property type="entry name" value="HisKA"/>
    <property type="match status" value="1"/>
</dbReference>
<evidence type="ECO:0000256" key="4">
    <source>
        <dbReference type="ARBA" id="ARBA00022553"/>
    </source>
</evidence>
<dbReference type="InterPro" id="IPR003661">
    <property type="entry name" value="HisK_dim/P_dom"/>
</dbReference>
<dbReference type="SMART" id="SM00387">
    <property type="entry name" value="HATPase_c"/>
    <property type="match status" value="1"/>
</dbReference>
<dbReference type="SUPFAM" id="SSF55785">
    <property type="entry name" value="PYP-like sensor domain (PAS domain)"/>
    <property type="match status" value="1"/>
</dbReference>
<comment type="subcellular location">
    <subcellularLocation>
        <location evidence="2">Cell inner membrane</location>
        <topology evidence="2">Multi-pass membrane protein</topology>
    </subcellularLocation>
</comment>
<dbReference type="GO" id="GO:0000155">
    <property type="term" value="F:phosphorelay sensor kinase activity"/>
    <property type="evidence" value="ECO:0007669"/>
    <property type="project" value="InterPro"/>
</dbReference>
<evidence type="ECO:0000259" key="10">
    <source>
        <dbReference type="PROSITE" id="PS50112"/>
    </source>
</evidence>
<dbReference type="GO" id="GO:0030295">
    <property type="term" value="F:protein kinase activator activity"/>
    <property type="evidence" value="ECO:0007669"/>
    <property type="project" value="TreeGrafter"/>
</dbReference>
<dbReference type="RefSeq" id="WP_168105928.1">
    <property type="nucleotide sequence ID" value="NZ_VTOX01000001.1"/>
</dbReference>
<reference evidence="11 12" key="1">
    <citation type="journal article" date="2020" name="Nature">
        <title>Bacterial chemolithoautotrophy via manganese oxidation.</title>
        <authorList>
            <person name="Yu H."/>
            <person name="Leadbetter J.R."/>
        </authorList>
    </citation>
    <scope>NUCLEOTIDE SEQUENCE [LARGE SCALE GENOMIC DNA]</scope>
    <source>
        <strain evidence="11 12">RBP-1</strain>
    </source>
</reference>
<dbReference type="PRINTS" id="PR00344">
    <property type="entry name" value="BCTRLSENSOR"/>
</dbReference>
<gene>
    <name evidence="11" type="ORF">RAMLITH_03510</name>
</gene>
<dbReference type="SMART" id="SM00091">
    <property type="entry name" value="PAS"/>
    <property type="match status" value="1"/>
</dbReference>
<evidence type="ECO:0000256" key="6">
    <source>
        <dbReference type="ARBA" id="ARBA00022777"/>
    </source>
</evidence>
<keyword evidence="12" id="KW-1185">Reference proteome</keyword>
<dbReference type="InterPro" id="IPR035965">
    <property type="entry name" value="PAS-like_dom_sf"/>
</dbReference>
<proteinExistence type="predicted"/>
<keyword evidence="6" id="KW-0418">Kinase</keyword>
<sequence length="680" mass="73849">MRTPAAGPRPGLVAAALVLLLALQCGTAAWAQQALRVGVYQNPPKVDTVGARGAQGIFVDVLEAIAREEGWTIEYVPGTFSEGLGRLQRGELDLMTDVAMTPARQAVMAFHAEPVLHSWSQVYARPGSGIRNILDLAGKRVAVLDGSVQQSFLVQTAASFGVRPELVPFTDYRGALRAVQEGMADALVTNAFHGNQHAAGAGLEDTAIIFSPSRLFFAAPRGRDRAVLAAIDRRLQAYKADPDSVYFRSLQRWTSFGRPAALPWWFKWAVATGAALLALSLGWALTLHRATARLRAAESVQRQLAEGLARIFDRSLDVICVLDARLHFVRVSKASVPLLGYEPRELEGRSALDFLPPADRGKALAGFRRILDGASPQLLESHALRKDGSVAHMVWSVAWSRAQGELYCVARDESERRQLLGRLQARTEELQRANEDLQTFAQSVSHDLRAPLAAITGFVGKVLRDGAPQLADGSRSLLERAVASGARMERLIEDLLRLARLSEQGMHLQECDLSAMVQEVADALRHARPRPVRVAIEPGLHALADQRLLRIALENLLDNAWKFTAHVPRPEIAFGREEGENGQAVFCVRDNGAGFAMQYADKLFAPFQRLHSREEFEGTGIGLSIVHKVVTRHGGRIWADGAPGQGAVFRFTLPGGTAAARGAAVQVARTVATRGGSPPS</sequence>
<feature type="domain" description="PAS" evidence="10">
    <location>
        <begin position="304"/>
        <end position="374"/>
    </location>
</feature>
<dbReference type="InterPro" id="IPR036097">
    <property type="entry name" value="HisK_dim/P_sf"/>
</dbReference>
<dbReference type="GO" id="GO:0005886">
    <property type="term" value="C:plasma membrane"/>
    <property type="evidence" value="ECO:0007669"/>
    <property type="project" value="UniProtKB-SubCell"/>
</dbReference>
<dbReference type="InterPro" id="IPR001638">
    <property type="entry name" value="Solute-binding_3/MltF_N"/>
</dbReference>
<dbReference type="InterPro" id="IPR036890">
    <property type="entry name" value="HATPase_C_sf"/>
</dbReference>
<dbReference type="CDD" id="cd00130">
    <property type="entry name" value="PAS"/>
    <property type="match status" value="1"/>
</dbReference>
<dbReference type="Pfam" id="PF00512">
    <property type="entry name" value="HisKA"/>
    <property type="match status" value="1"/>
</dbReference>
<dbReference type="SMART" id="SM00388">
    <property type="entry name" value="HisKA"/>
    <property type="match status" value="1"/>
</dbReference>
<evidence type="ECO:0000256" key="2">
    <source>
        <dbReference type="ARBA" id="ARBA00004429"/>
    </source>
</evidence>
<name>A0A7X6DD79_9BURK</name>
<dbReference type="SMART" id="SM00062">
    <property type="entry name" value="PBPb"/>
    <property type="match status" value="1"/>
</dbReference>
<evidence type="ECO:0000256" key="1">
    <source>
        <dbReference type="ARBA" id="ARBA00000085"/>
    </source>
</evidence>
<accession>A0A7X6DD79</accession>
<dbReference type="InterPro" id="IPR004358">
    <property type="entry name" value="Sig_transdc_His_kin-like_C"/>
</dbReference>
<dbReference type="SUPFAM" id="SSF47384">
    <property type="entry name" value="Homodimeric domain of signal transducing histidine kinase"/>
    <property type="match status" value="1"/>
</dbReference>
<dbReference type="InterPro" id="IPR000014">
    <property type="entry name" value="PAS"/>
</dbReference>
<dbReference type="SUPFAM" id="SSF53850">
    <property type="entry name" value="Periplasmic binding protein-like II"/>
    <property type="match status" value="1"/>
</dbReference>
<evidence type="ECO:0000259" key="9">
    <source>
        <dbReference type="PROSITE" id="PS50109"/>
    </source>
</evidence>
<dbReference type="GO" id="GO:0000156">
    <property type="term" value="F:phosphorelay response regulator activity"/>
    <property type="evidence" value="ECO:0007669"/>
    <property type="project" value="TreeGrafter"/>
</dbReference>